<protein>
    <recommendedName>
        <fullName evidence="3">Zinc/iron-chelating domain-containing protein</fullName>
    </recommendedName>
</protein>
<accession>A0A4P2PU26</accession>
<dbReference type="RefSeq" id="WP_129344810.1">
    <property type="nucleotide sequence ID" value="NZ_CP012670.1"/>
</dbReference>
<proteinExistence type="predicted"/>
<evidence type="ECO:0008006" key="3">
    <source>
        <dbReference type="Google" id="ProtNLM"/>
    </source>
</evidence>
<name>A0A4P2PU26_SORCE</name>
<evidence type="ECO:0000313" key="1">
    <source>
        <dbReference type="EMBL" id="AUX19971.1"/>
    </source>
</evidence>
<dbReference type="AlphaFoldDB" id="A0A4P2PU26"/>
<gene>
    <name evidence="1" type="ORF">SOCEGT47_004280</name>
</gene>
<reference evidence="1 2" key="1">
    <citation type="submission" date="2015-09" db="EMBL/GenBank/DDBJ databases">
        <title>Sorangium comparison.</title>
        <authorList>
            <person name="Zaburannyi N."/>
            <person name="Bunk B."/>
            <person name="Overmann J."/>
            <person name="Mueller R."/>
        </authorList>
    </citation>
    <scope>NUCLEOTIDE SEQUENCE [LARGE SCALE GENOMIC DNA]</scope>
    <source>
        <strain evidence="1 2">So ceGT47</strain>
    </source>
</reference>
<dbReference type="Proteomes" id="UP000295781">
    <property type="component" value="Chromosome"/>
</dbReference>
<evidence type="ECO:0000313" key="2">
    <source>
        <dbReference type="Proteomes" id="UP000295781"/>
    </source>
</evidence>
<organism evidence="1 2">
    <name type="scientific">Sorangium cellulosum</name>
    <name type="common">Polyangium cellulosum</name>
    <dbReference type="NCBI Taxonomy" id="56"/>
    <lineage>
        <taxon>Bacteria</taxon>
        <taxon>Pseudomonadati</taxon>
        <taxon>Myxococcota</taxon>
        <taxon>Polyangia</taxon>
        <taxon>Polyangiales</taxon>
        <taxon>Polyangiaceae</taxon>
        <taxon>Sorangium</taxon>
    </lineage>
</organism>
<sequence>MIRLELAGAHTRLHSTLCSACPQGPTGCCASPPGVEWSDIGRIVSLGGAGWLLEQMAAGTLRAGPRGLLILRVAPHRSDGQAPSKRCAFHGPEGCTIPPWRRAATCNYYICDDAFAHGGELRGDPAALAGREAHDALVDLYGNWDLELADRIHAAWPDGPPWNQDFLHWLGREYARLAARAESTGCPSLFPTKTGTHS</sequence>
<dbReference type="EMBL" id="CP012670">
    <property type="protein sequence ID" value="AUX19971.1"/>
    <property type="molecule type" value="Genomic_DNA"/>
</dbReference>
<dbReference type="OrthoDB" id="5511783at2"/>